<feature type="region of interest" description="Disordered" evidence="1">
    <location>
        <begin position="32"/>
        <end position="124"/>
    </location>
</feature>
<feature type="compositionally biased region" description="Basic and acidic residues" evidence="1">
    <location>
        <begin position="105"/>
        <end position="124"/>
    </location>
</feature>
<protein>
    <recommendedName>
        <fullName evidence="2">DUF659 domain-containing protein</fullName>
    </recommendedName>
</protein>
<dbReference type="InterPro" id="IPR012337">
    <property type="entry name" value="RNaseH-like_sf"/>
</dbReference>
<dbReference type="AlphaFoldDB" id="A0A388L6Z5"/>
<dbReference type="InterPro" id="IPR007021">
    <property type="entry name" value="DUF659"/>
</dbReference>
<organism evidence="3 4">
    <name type="scientific">Chara braunii</name>
    <name type="common">Braun's stonewort</name>
    <dbReference type="NCBI Taxonomy" id="69332"/>
    <lineage>
        <taxon>Eukaryota</taxon>
        <taxon>Viridiplantae</taxon>
        <taxon>Streptophyta</taxon>
        <taxon>Charophyceae</taxon>
        <taxon>Charales</taxon>
        <taxon>Characeae</taxon>
        <taxon>Chara</taxon>
    </lineage>
</organism>
<dbReference type="PANTHER" id="PTHR32166">
    <property type="entry name" value="OSJNBA0013A04.12 PROTEIN"/>
    <property type="match status" value="1"/>
</dbReference>
<dbReference type="Proteomes" id="UP000265515">
    <property type="component" value="Unassembled WGS sequence"/>
</dbReference>
<keyword evidence="4" id="KW-1185">Reference proteome</keyword>
<gene>
    <name evidence="3" type="ORF">CBR_g26003</name>
</gene>
<comment type="caution">
    <text evidence="3">The sequence shown here is derived from an EMBL/GenBank/DDBJ whole genome shotgun (WGS) entry which is preliminary data.</text>
</comment>
<accession>A0A388L6Z5</accession>
<evidence type="ECO:0000259" key="2">
    <source>
        <dbReference type="Pfam" id="PF04937"/>
    </source>
</evidence>
<dbReference type="Gramene" id="GBG78066">
    <property type="protein sequence ID" value="GBG78066"/>
    <property type="gene ID" value="CBR_g26003"/>
</dbReference>
<dbReference type="EMBL" id="BFEA01000285">
    <property type="protein sequence ID" value="GBG78066.1"/>
    <property type="molecule type" value="Genomic_DNA"/>
</dbReference>
<dbReference type="SUPFAM" id="SSF53098">
    <property type="entry name" value="Ribonuclease H-like"/>
    <property type="match status" value="1"/>
</dbReference>
<evidence type="ECO:0000256" key="1">
    <source>
        <dbReference type="SAM" id="MobiDB-lite"/>
    </source>
</evidence>
<evidence type="ECO:0000313" key="4">
    <source>
        <dbReference type="Proteomes" id="UP000265515"/>
    </source>
</evidence>
<reference evidence="3 4" key="1">
    <citation type="journal article" date="2018" name="Cell">
        <title>The Chara Genome: Secondary Complexity and Implications for Plant Terrestrialization.</title>
        <authorList>
            <person name="Nishiyama T."/>
            <person name="Sakayama H."/>
            <person name="Vries J.D."/>
            <person name="Buschmann H."/>
            <person name="Saint-Marcoux D."/>
            <person name="Ullrich K.K."/>
            <person name="Haas F.B."/>
            <person name="Vanderstraeten L."/>
            <person name="Becker D."/>
            <person name="Lang D."/>
            <person name="Vosolsobe S."/>
            <person name="Rombauts S."/>
            <person name="Wilhelmsson P.K.I."/>
            <person name="Janitza P."/>
            <person name="Kern R."/>
            <person name="Heyl A."/>
            <person name="Rumpler F."/>
            <person name="Villalobos L.I.A.C."/>
            <person name="Clay J.M."/>
            <person name="Skokan R."/>
            <person name="Toyoda A."/>
            <person name="Suzuki Y."/>
            <person name="Kagoshima H."/>
            <person name="Schijlen E."/>
            <person name="Tajeshwar N."/>
            <person name="Catarino B."/>
            <person name="Hetherington A.J."/>
            <person name="Saltykova A."/>
            <person name="Bonnot C."/>
            <person name="Breuninger H."/>
            <person name="Symeonidi A."/>
            <person name="Radhakrishnan G.V."/>
            <person name="Van Nieuwerburgh F."/>
            <person name="Deforce D."/>
            <person name="Chang C."/>
            <person name="Karol K.G."/>
            <person name="Hedrich R."/>
            <person name="Ulvskov P."/>
            <person name="Glockner G."/>
            <person name="Delwiche C.F."/>
            <person name="Petrasek J."/>
            <person name="Van de Peer Y."/>
            <person name="Friml J."/>
            <person name="Beilby M."/>
            <person name="Dolan L."/>
            <person name="Kohara Y."/>
            <person name="Sugano S."/>
            <person name="Fujiyama A."/>
            <person name="Delaux P.-M."/>
            <person name="Quint M."/>
            <person name="TheiBen G."/>
            <person name="Hagemann M."/>
            <person name="Harholt J."/>
            <person name="Dunand C."/>
            <person name="Zachgo S."/>
            <person name="Langdale J."/>
            <person name="Maumus F."/>
            <person name="Straeten D.V.D."/>
            <person name="Gould S.B."/>
            <person name="Rensing S.A."/>
        </authorList>
    </citation>
    <scope>NUCLEOTIDE SEQUENCE [LARGE SCALE GENOMIC DNA]</scope>
    <source>
        <strain evidence="3 4">S276</strain>
    </source>
</reference>
<proteinExistence type="predicted"/>
<dbReference type="Pfam" id="PF04937">
    <property type="entry name" value="DUF659"/>
    <property type="match status" value="1"/>
</dbReference>
<feature type="domain" description="DUF659" evidence="2">
    <location>
        <begin position="204"/>
        <end position="350"/>
    </location>
</feature>
<feature type="compositionally biased region" description="Basic and acidic residues" evidence="1">
    <location>
        <begin position="44"/>
        <end position="54"/>
    </location>
</feature>
<sequence>MRVLADLWNDTDYKFVDSTARRVQRWMAEEGIRDTRAPVGGQRPRTDDAERDEIQDVLDEQEGGEGGVGEAGMRDDAVRGPDLPGEEVVMTSRGVGPAGHAARASRAELDRARTDKRKVGEADVDVRDTTREKRARQATIEEMYGKEKLAEFSDAWLQSIYAKGLPFNAFRGPEFQRVRRAAERVPRTVRFQFPSYRVTAGAEIPSQRTKVASMVSEVRSAFQHTGATILSDGRKSRSGKPLVNFLVGGSNGALLYATVSRDGSVRDTANIVYRRWQTIILSFSAKDVIGFRTDSASNYTAAARRFATDPYADIRRIAWLPCSSHVCNLMLSDVGTRAGWVKETIIHARALVRFIKSHGAAHTLFRKLSPRVMLVEPVETRFASVFLMLTCLKRRRDALESMLHDNVWACILRERRLIAQAQWVQQQIRDREFLRCVDCSIRVMAPVHQLLRRMDRGGMMMSIMCEWSQHLLELIRRVDVPADMVEPCVREVAIRNLHMLEPAHAVTHLLNPYRRSLRYHESLQTTSDDARVVEECNRFLLAQTGDDPVGRLYMTVRDQMTARDNCCRGGRGRGR</sequence>
<evidence type="ECO:0000313" key="3">
    <source>
        <dbReference type="EMBL" id="GBG78066.1"/>
    </source>
</evidence>
<dbReference type="PANTHER" id="PTHR32166:SF123">
    <property type="entry name" value="BED-TYPE DOMAIN-CONTAINING PROTEIN"/>
    <property type="match status" value="1"/>
</dbReference>
<name>A0A388L6Z5_CHABU</name>